<keyword evidence="3" id="KW-1185">Reference proteome</keyword>
<proteinExistence type="predicted"/>
<gene>
    <name evidence="2" type="ORF">PUN28_013664</name>
</gene>
<keyword evidence="1" id="KW-0812">Transmembrane</keyword>
<evidence type="ECO:0000313" key="3">
    <source>
        <dbReference type="Proteomes" id="UP001430953"/>
    </source>
</evidence>
<reference evidence="2 3" key="1">
    <citation type="submission" date="2023-03" db="EMBL/GenBank/DDBJ databases">
        <title>High recombination rates correlate with genetic variation in Cardiocondyla obscurior ants.</title>
        <authorList>
            <person name="Errbii M."/>
        </authorList>
    </citation>
    <scope>NUCLEOTIDE SEQUENCE [LARGE SCALE GENOMIC DNA]</scope>
    <source>
        <strain evidence="2">Alpha-2009</strain>
        <tissue evidence="2">Whole body</tissue>
    </source>
</reference>
<dbReference type="EMBL" id="JADYXP020000014">
    <property type="protein sequence ID" value="KAL0110166.1"/>
    <property type="molecule type" value="Genomic_DNA"/>
</dbReference>
<protein>
    <submittedName>
        <fullName evidence="2">Uncharacterized protein</fullName>
    </submittedName>
</protein>
<keyword evidence="1" id="KW-0472">Membrane</keyword>
<evidence type="ECO:0000313" key="2">
    <source>
        <dbReference type="EMBL" id="KAL0110166.1"/>
    </source>
</evidence>
<accession>A0AAW2F2F7</accession>
<name>A0AAW2F2F7_9HYME</name>
<organism evidence="2 3">
    <name type="scientific">Cardiocondyla obscurior</name>
    <dbReference type="NCBI Taxonomy" id="286306"/>
    <lineage>
        <taxon>Eukaryota</taxon>
        <taxon>Metazoa</taxon>
        <taxon>Ecdysozoa</taxon>
        <taxon>Arthropoda</taxon>
        <taxon>Hexapoda</taxon>
        <taxon>Insecta</taxon>
        <taxon>Pterygota</taxon>
        <taxon>Neoptera</taxon>
        <taxon>Endopterygota</taxon>
        <taxon>Hymenoptera</taxon>
        <taxon>Apocrita</taxon>
        <taxon>Aculeata</taxon>
        <taxon>Formicoidea</taxon>
        <taxon>Formicidae</taxon>
        <taxon>Myrmicinae</taxon>
        <taxon>Cardiocondyla</taxon>
    </lineage>
</organism>
<sequence length="112" mass="12572">MTSLKHVVVLSLIIMMISYNCYETMAKSDQGNINRAEAVKREAPVRKMYSTSYATRSVSKRELPKTGIDSNLPLIKAAPVKRDVASDVERYSYEKENSKNMINLPATFPGLV</sequence>
<dbReference type="Proteomes" id="UP001430953">
    <property type="component" value="Unassembled WGS sequence"/>
</dbReference>
<evidence type="ECO:0000256" key="1">
    <source>
        <dbReference type="SAM" id="Phobius"/>
    </source>
</evidence>
<comment type="caution">
    <text evidence="2">The sequence shown here is derived from an EMBL/GenBank/DDBJ whole genome shotgun (WGS) entry which is preliminary data.</text>
</comment>
<keyword evidence="1" id="KW-1133">Transmembrane helix</keyword>
<dbReference type="AlphaFoldDB" id="A0AAW2F2F7"/>
<feature type="transmembrane region" description="Helical" evidence="1">
    <location>
        <begin position="6"/>
        <end position="22"/>
    </location>
</feature>